<dbReference type="SUPFAM" id="SSF47323">
    <property type="entry name" value="Anticodon-binding domain of a subclass of class I aminoacyl-tRNA synthetases"/>
    <property type="match status" value="1"/>
</dbReference>
<comment type="caution">
    <text evidence="14">The sequence shown here is derived from an EMBL/GenBank/DDBJ whole genome shotgun (WGS) entry which is preliminary data.</text>
</comment>
<evidence type="ECO:0000259" key="13">
    <source>
        <dbReference type="SMART" id="SM00836"/>
    </source>
</evidence>
<evidence type="ECO:0000256" key="3">
    <source>
        <dbReference type="ARBA" id="ARBA00022598"/>
    </source>
</evidence>
<dbReference type="InterPro" id="IPR001278">
    <property type="entry name" value="Arg-tRNA-ligase"/>
</dbReference>
<comment type="function">
    <text evidence="11">Catalyzes the attachment of arginine to tRNA(Arg) in a two-step reaction: arginine is first activated by ATP to form Arg-AMP and then transferred to the acceptor end of tRNA(Arg).</text>
</comment>
<dbReference type="InterPro" id="IPR014729">
    <property type="entry name" value="Rossmann-like_a/b/a_fold"/>
</dbReference>
<dbReference type="FunFam" id="3.40.50.620:FF:000058">
    <property type="entry name" value="Mitochondrial arginyl-tRNA synthetase"/>
    <property type="match status" value="1"/>
</dbReference>
<organism evidence="14 15">
    <name type="scientific">Petrolisthes cinctipes</name>
    <name type="common">Flat porcelain crab</name>
    <dbReference type="NCBI Taxonomy" id="88211"/>
    <lineage>
        <taxon>Eukaryota</taxon>
        <taxon>Metazoa</taxon>
        <taxon>Ecdysozoa</taxon>
        <taxon>Arthropoda</taxon>
        <taxon>Crustacea</taxon>
        <taxon>Multicrustacea</taxon>
        <taxon>Malacostraca</taxon>
        <taxon>Eumalacostraca</taxon>
        <taxon>Eucarida</taxon>
        <taxon>Decapoda</taxon>
        <taxon>Pleocyemata</taxon>
        <taxon>Anomura</taxon>
        <taxon>Galatheoidea</taxon>
        <taxon>Porcellanidae</taxon>
        <taxon>Petrolisthes</taxon>
    </lineage>
</organism>
<evidence type="ECO:0000256" key="11">
    <source>
        <dbReference type="ARBA" id="ARBA00049595"/>
    </source>
</evidence>
<protein>
    <recommendedName>
        <fullName evidence="9">Probable arginine--tRNA ligase, mitochondrial</fullName>
        <ecNumber evidence="2">6.1.1.19</ecNumber>
    </recommendedName>
    <alternativeName>
        <fullName evidence="8">Arginyl-tRNA synthetase</fullName>
    </alternativeName>
</protein>
<evidence type="ECO:0000313" key="14">
    <source>
        <dbReference type="EMBL" id="KAK3883101.1"/>
    </source>
</evidence>
<name>A0AAE1KRB2_PETCI</name>
<comment type="similarity">
    <text evidence="1 12">Belongs to the class-I aminoacyl-tRNA synthetase family.</text>
</comment>
<dbReference type="Gene3D" id="1.10.730.10">
    <property type="entry name" value="Isoleucyl-tRNA Synthetase, Domain 1"/>
    <property type="match status" value="1"/>
</dbReference>
<gene>
    <name evidence="14" type="ORF">Pcinc_012565</name>
</gene>
<evidence type="ECO:0000256" key="12">
    <source>
        <dbReference type="RuleBase" id="RU363038"/>
    </source>
</evidence>
<dbReference type="PRINTS" id="PR01038">
    <property type="entry name" value="TRNASYNTHARG"/>
</dbReference>
<comment type="catalytic activity">
    <reaction evidence="10">
        <text>tRNA(Arg) + L-arginine + ATP = L-arginyl-tRNA(Arg) + AMP + diphosphate</text>
        <dbReference type="Rhea" id="RHEA:20301"/>
        <dbReference type="Rhea" id="RHEA-COMP:9658"/>
        <dbReference type="Rhea" id="RHEA-COMP:9673"/>
        <dbReference type="ChEBI" id="CHEBI:30616"/>
        <dbReference type="ChEBI" id="CHEBI:32682"/>
        <dbReference type="ChEBI" id="CHEBI:33019"/>
        <dbReference type="ChEBI" id="CHEBI:78442"/>
        <dbReference type="ChEBI" id="CHEBI:78513"/>
        <dbReference type="ChEBI" id="CHEBI:456215"/>
        <dbReference type="EC" id="6.1.1.19"/>
    </reaction>
</comment>
<dbReference type="GO" id="GO:0005739">
    <property type="term" value="C:mitochondrion"/>
    <property type="evidence" value="ECO:0007669"/>
    <property type="project" value="TreeGrafter"/>
</dbReference>
<keyword evidence="5 12" id="KW-0067">ATP-binding</keyword>
<dbReference type="PANTHER" id="PTHR11956:SF11">
    <property type="entry name" value="ARGININE--TRNA LIGASE, MITOCHONDRIAL-RELATED"/>
    <property type="match status" value="1"/>
</dbReference>
<dbReference type="PROSITE" id="PS00178">
    <property type="entry name" value="AA_TRNA_LIGASE_I"/>
    <property type="match status" value="1"/>
</dbReference>
<evidence type="ECO:0000256" key="4">
    <source>
        <dbReference type="ARBA" id="ARBA00022741"/>
    </source>
</evidence>
<evidence type="ECO:0000256" key="1">
    <source>
        <dbReference type="ARBA" id="ARBA00005594"/>
    </source>
</evidence>
<keyword evidence="7 12" id="KW-0030">Aminoacyl-tRNA synthetase</keyword>
<feature type="domain" description="DALR anticodon binding" evidence="13">
    <location>
        <begin position="477"/>
        <end position="594"/>
    </location>
</feature>
<evidence type="ECO:0000256" key="7">
    <source>
        <dbReference type="ARBA" id="ARBA00023146"/>
    </source>
</evidence>
<evidence type="ECO:0000313" key="15">
    <source>
        <dbReference type="Proteomes" id="UP001286313"/>
    </source>
</evidence>
<dbReference type="Pfam" id="PF00750">
    <property type="entry name" value="tRNA-synt_1d"/>
    <property type="match status" value="1"/>
</dbReference>
<dbReference type="CDD" id="cd07956">
    <property type="entry name" value="Anticodon_Ia_Arg"/>
    <property type="match status" value="1"/>
</dbReference>
<dbReference type="GO" id="GO:0032543">
    <property type="term" value="P:mitochondrial translation"/>
    <property type="evidence" value="ECO:0007669"/>
    <property type="project" value="TreeGrafter"/>
</dbReference>
<keyword evidence="4 12" id="KW-0547">Nucleotide-binding</keyword>
<evidence type="ECO:0000256" key="9">
    <source>
        <dbReference type="ARBA" id="ARBA00039495"/>
    </source>
</evidence>
<dbReference type="AlphaFoldDB" id="A0AAE1KRB2"/>
<dbReference type="EC" id="6.1.1.19" evidence="2"/>
<accession>A0AAE1KRB2</accession>
<evidence type="ECO:0000256" key="6">
    <source>
        <dbReference type="ARBA" id="ARBA00022917"/>
    </source>
</evidence>
<dbReference type="FunFam" id="1.10.730.10:FF:000006">
    <property type="entry name" value="Arginyl-tRNA synthetase 2, mitochondrial"/>
    <property type="match status" value="1"/>
</dbReference>
<proteinExistence type="inferred from homology"/>
<evidence type="ECO:0000256" key="2">
    <source>
        <dbReference type="ARBA" id="ARBA00012837"/>
    </source>
</evidence>
<evidence type="ECO:0000256" key="8">
    <source>
        <dbReference type="ARBA" id="ARBA00033033"/>
    </source>
</evidence>
<dbReference type="GO" id="GO:0005524">
    <property type="term" value="F:ATP binding"/>
    <property type="evidence" value="ECO:0007669"/>
    <property type="project" value="UniProtKB-KW"/>
</dbReference>
<dbReference type="SMART" id="SM00836">
    <property type="entry name" value="DALR_1"/>
    <property type="match status" value="1"/>
</dbReference>
<keyword evidence="3 12" id="KW-0436">Ligase</keyword>
<dbReference type="InterPro" id="IPR035684">
    <property type="entry name" value="ArgRS_core"/>
</dbReference>
<dbReference type="EMBL" id="JAWQEG010001021">
    <property type="protein sequence ID" value="KAK3883101.1"/>
    <property type="molecule type" value="Genomic_DNA"/>
</dbReference>
<dbReference type="Proteomes" id="UP001286313">
    <property type="component" value="Unassembled WGS sequence"/>
</dbReference>
<dbReference type="PANTHER" id="PTHR11956">
    <property type="entry name" value="ARGINYL-TRNA SYNTHETASE"/>
    <property type="match status" value="1"/>
</dbReference>
<reference evidence="14" key="1">
    <citation type="submission" date="2023-10" db="EMBL/GenBank/DDBJ databases">
        <title>Genome assemblies of two species of porcelain crab, Petrolisthes cinctipes and Petrolisthes manimaculis (Anomura: Porcellanidae).</title>
        <authorList>
            <person name="Angst P."/>
        </authorList>
    </citation>
    <scope>NUCLEOTIDE SEQUENCE</scope>
    <source>
        <strain evidence="14">PB745_01</strain>
        <tissue evidence="14">Gill</tissue>
    </source>
</reference>
<dbReference type="Gene3D" id="3.40.50.620">
    <property type="entry name" value="HUPs"/>
    <property type="match status" value="1"/>
</dbReference>
<keyword evidence="15" id="KW-1185">Reference proteome</keyword>
<keyword evidence="6 12" id="KW-0648">Protein biosynthesis</keyword>
<dbReference type="Pfam" id="PF05746">
    <property type="entry name" value="DALR_1"/>
    <property type="match status" value="1"/>
</dbReference>
<dbReference type="NCBIfam" id="TIGR00456">
    <property type="entry name" value="argS"/>
    <property type="match status" value="1"/>
</dbReference>
<dbReference type="GO" id="GO:0006420">
    <property type="term" value="P:arginyl-tRNA aminoacylation"/>
    <property type="evidence" value="ECO:0007669"/>
    <property type="project" value="InterPro"/>
</dbReference>
<sequence length="594" mass="66544">MAHKLRSLISNKIVQAIEGFPIGGRGLKPSTILPCVQVDSKSGGEPEFGVSLKALHHLGIFKDHDDSTRSLAHVGSSLVEKLETDTTIPAAYLCQGKTDITLKFKVDYSLLASEVISITNNKPKSFWQCSALINLLPHERVVVEFSSPNIAKPFHVGHLRSTILGNFVAGLHAALGHTVTRINYLGDWGTQFGLLKYGYDSQNLTESDLKEDAVKKLYKVYVWANRQAESDPSVTDTARQIFNKMESGDPEALSTWELFRRVSVEDLHGIYHRLNVYFDEFHGESMYGAEKCGEIVKAMEEKGLLEDLPDGRKIYETKHGQKVTIVKSDGSMMYLSRDIAGAIERHGKYDFTKMYYVVENGQSDHFTHLFGILEQLGCDWVQGLKHIKFGRVQGMSSRKGTAVFLQNLLDEAQEVMMDKQEDTETTKDSARVSMDKVAERVAVSSIIIGDLKQRRQRDYIFSWEKALQSRGDTGVKLQYVHCRLVSLERNCGFKYDSEMPLTPALLTQPPAARLIRELARFDEVLLETYSELEPCVLVAYLFTLCGSVNKALKQLPVKSAPREVGEARLAMFVAARHTLAAGMNILGVQPLEEM</sequence>
<dbReference type="GO" id="GO:0004814">
    <property type="term" value="F:arginine-tRNA ligase activity"/>
    <property type="evidence" value="ECO:0007669"/>
    <property type="project" value="UniProtKB-EC"/>
</dbReference>
<dbReference type="InterPro" id="IPR001412">
    <property type="entry name" value="aa-tRNA-synth_I_CS"/>
</dbReference>
<evidence type="ECO:0000256" key="5">
    <source>
        <dbReference type="ARBA" id="ARBA00022840"/>
    </source>
</evidence>
<dbReference type="InterPro" id="IPR008909">
    <property type="entry name" value="DALR_anticod-bd"/>
</dbReference>
<dbReference type="InterPro" id="IPR009080">
    <property type="entry name" value="tRNAsynth_Ia_anticodon-bd"/>
</dbReference>
<evidence type="ECO:0000256" key="10">
    <source>
        <dbReference type="ARBA" id="ARBA00049339"/>
    </source>
</evidence>
<dbReference type="SUPFAM" id="SSF52374">
    <property type="entry name" value="Nucleotidylyl transferase"/>
    <property type="match status" value="1"/>
</dbReference>